<reference evidence="6 7" key="1">
    <citation type="submission" date="2018-08" db="EMBL/GenBank/DDBJ databases">
        <title>Henriciella mobilis sp. nov., isolated from seawater.</title>
        <authorList>
            <person name="Cheng H."/>
            <person name="Wu Y.-H."/>
            <person name="Xu X.-W."/>
            <person name="Guo L.-L."/>
        </authorList>
    </citation>
    <scope>NUCLEOTIDE SEQUENCE [LARGE SCALE GENOMIC DNA]</scope>
    <source>
        <strain evidence="6 7">CCUG67844</strain>
    </source>
</reference>
<dbReference type="RefSeq" id="WP_119453852.1">
    <property type="nucleotide sequence ID" value="NZ_QWGA01000006.1"/>
</dbReference>
<evidence type="ECO:0000313" key="7">
    <source>
        <dbReference type="Proteomes" id="UP000265845"/>
    </source>
</evidence>
<gene>
    <name evidence="6" type="ORF">D1222_08560</name>
</gene>
<dbReference type="InterPro" id="IPR019734">
    <property type="entry name" value="TPR_rpt"/>
</dbReference>
<dbReference type="Pfam" id="PF23914">
    <property type="entry name" value="TPR_CcmH_CycH"/>
    <property type="match status" value="1"/>
</dbReference>
<sequence length="197" mass="21685">MKHATLIWMGAAVLLAGGAYLLKGQPLLPDQPYADREAEIASRPAEDLSPGEMLARLQRTARERPDEAEPQYYIGVLLRAQGRTDDALRAFQSALRRDPDHVPALLGLADAVVTRDGGMITEPAARLYDRAWRLDNSQTRAGILAAMPAYQAGDLDAAQAHWERVFADLPEDDPRRAMLNAMRAEADAAREAREAED</sequence>
<dbReference type="Gene3D" id="1.25.40.10">
    <property type="entry name" value="Tetratricopeptide repeat domain"/>
    <property type="match status" value="1"/>
</dbReference>
<dbReference type="InterPro" id="IPR051263">
    <property type="entry name" value="C-type_cytochrome_biogenesis"/>
</dbReference>
<dbReference type="PANTHER" id="PTHR47870">
    <property type="entry name" value="CYTOCHROME C-TYPE BIOGENESIS PROTEIN CCMH"/>
    <property type="match status" value="1"/>
</dbReference>
<dbReference type="PANTHER" id="PTHR47870:SF1">
    <property type="entry name" value="CYTOCHROME C-TYPE BIOGENESIS PROTEIN CCMH"/>
    <property type="match status" value="1"/>
</dbReference>
<evidence type="ECO:0000256" key="3">
    <source>
        <dbReference type="ARBA" id="ARBA00022803"/>
    </source>
</evidence>
<keyword evidence="3 4" id="KW-0802">TPR repeat</keyword>
<feature type="repeat" description="TPR" evidence="4">
    <location>
        <begin position="68"/>
        <end position="101"/>
    </location>
</feature>
<evidence type="ECO:0000259" key="5">
    <source>
        <dbReference type="Pfam" id="PF23914"/>
    </source>
</evidence>
<accession>A0A399RG09</accession>
<dbReference type="InterPro" id="IPR056413">
    <property type="entry name" value="TPR_CcmH_CycH"/>
</dbReference>
<dbReference type="SMART" id="SM00028">
    <property type="entry name" value="TPR"/>
    <property type="match status" value="1"/>
</dbReference>
<keyword evidence="1" id="KW-0677">Repeat</keyword>
<protein>
    <submittedName>
        <fullName evidence="6">Tetratricopeptide repeat protein</fullName>
    </submittedName>
</protein>
<dbReference type="SUPFAM" id="SSF48452">
    <property type="entry name" value="TPR-like"/>
    <property type="match status" value="1"/>
</dbReference>
<keyword evidence="7" id="KW-1185">Reference proteome</keyword>
<evidence type="ECO:0000256" key="1">
    <source>
        <dbReference type="ARBA" id="ARBA00022737"/>
    </source>
</evidence>
<dbReference type="Proteomes" id="UP000265845">
    <property type="component" value="Unassembled WGS sequence"/>
</dbReference>
<organism evidence="6 7">
    <name type="scientific">Henriciella algicola</name>
    <dbReference type="NCBI Taxonomy" id="1608422"/>
    <lineage>
        <taxon>Bacteria</taxon>
        <taxon>Pseudomonadati</taxon>
        <taxon>Pseudomonadota</taxon>
        <taxon>Alphaproteobacteria</taxon>
        <taxon>Hyphomonadales</taxon>
        <taxon>Hyphomonadaceae</taxon>
        <taxon>Henriciella</taxon>
    </lineage>
</organism>
<keyword evidence="2" id="KW-0201">Cytochrome c-type biogenesis</keyword>
<dbReference type="PROSITE" id="PS50005">
    <property type="entry name" value="TPR"/>
    <property type="match status" value="1"/>
</dbReference>
<dbReference type="OrthoDB" id="7631440at2"/>
<proteinExistence type="predicted"/>
<feature type="domain" description="Cytochrome c-type biogenesis protein H TPR" evidence="5">
    <location>
        <begin position="62"/>
        <end position="176"/>
    </location>
</feature>
<dbReference type="InterPro" id="IPR011990">
    <property type="entry name" value="TPR-like_helical_dom_sf"/>
</dbReference>
<evidence type="ECO:0000256" key="2">
    <source>
        <dbReference type="ARBA" id="ARBA00022748"/>
    </source>
</evidence>
<evidence type="ECO:0000313" key="6">
    <source>
        <dbReference type="EMBL" id="RIJ29444.1"/>
    </source>
</evidence>
<evidence type="ECO:0000256" key="4">
    <source>
        <dbReference type="PROSITE-ProRule" id="PRU00339"/>
    </source>
</evidence>
<dbReference type="EMBL" id="QWGA01000006">
    <property type="protein sequence ID" value="RIJ29444.1"/>
    <property type="molecule type" value="Genomic_DNA"/>
</dbReference>
<dbReference type="AlphaFoldDB" id="A0A399RG09"/>
<name>A0A399RG09_9PROT</name>
<comment type="caution">
    <text evidence="6">The sequence shown here is derived from an EMBL/GenBank/DDBJ whole genome shotgun (WGS) entry which is preliminary data.</text>
</comment>
<dbReference type="GO" id="GO:0017004">
    <property type="term" value="P:cytochrome complex assembly"/>
    <property type="evidence" value="ECO:0007669"/>
    <property type="project" value="UniProtKB-KW"/>
</dbReference>